<gene>
    <name evidence="1" type="ORF">BCR41DRAFT_132420</name>
</gene>
<dbReference type="AlphaFoldDB" id="A0A1Y2GG96"/>
<dbReference type="EMBL" id="MCFF01000032">
    <property type="protein sequence ID" value="ORZ10010.1"/>
    <property type="molecule type" value="Genomic_DNA"/>
</dbReference>
<dbReference type="InParanoid" id="A0A1Y2GG96"/>
<proteinExistence type="predicted"/>
<dbReference type="Proteomes" id="UP000193648">
    <property type="component" value="Unassembled WGS sequence"/>
</dbReference>
<sequence>MTENIIDASNFFFYFRYDYNYTTSLSSCQPSRTSTPTFDQDVSLALKKIAAEFFQPDSDHSMFLKEFVSGMYQLPVTESGIKGLPRVGKRGPSKSRTAPTLLFFDLPTEGQPNKNLSIVEQILADNPGLRHLPYTDYQDAAKPERLWNCYLGLGDFTVMPEGRTWAQTICIPSWRHCRTVQIFIYPKIRSRIRIEFVISLLVSFMPGY</sequence>
<keyword evidence="2" id="KW-1185">Reference proteome</keyword>
<accession>A0A1Y2GG96</accession>
<name>A0A1Y2GG96_9FUNG</name>
<dbReference type="RefSeq" id="XP_021879100.1">
    <property type="nucleotide sequence ID" value="XM_022019492.1"/>
</dbReference>
<dbReference type="GeneID" id="33561337"/>
<protein>
    <submittedName>
        <fullName evidence="1">Uncharacterized protein</fullName>
    </submittedName>
</protein>
<evidence type="ECO:0000313" key="2">
    <source>
        <dbReference type="Proteomes" id="UP000193648"/>
    </source>
</evidence>
<comment type="caution">
    <text evidence="1">The sequence shown here is derived from an EMBL/GenBank/DDBJ whole genome shotgun (WGS) entry which is preliminary data.</text>
</comment>
<reference evidence="1 2" key="1">
    <citation type="submission" date="2016-07" db="EMBL/GenBank/DDBJ databases">
        <title>Pervasive Adenine N6-methylation of Active Genes in Fungi.</title>
        <authorList>
            <consortium name="DOE Joint Genome Institute"/>
            <person name="Mondo S.J."/>
            <person name="Dannebaum R.O."/>
            <person name="Kuo R.C."/>
            <person name="Labutti K."/>
            <person name="Haridas S."/>
            <person name="Kuo A."/>
            <person name="Salamov A."/>
            <person name="Ahrendt S.R."/>
            <person name="Lipzen A."/>
            <person name="Sullivan W."/>
            <person name="Andreopoulos W.B."/>
            <person name="Clum A."/>
            <person name="Lindquist E."/>
            <person name="Daum C."/>
            <person name="Ramamoorthy G.K."/>
            <person name="Gryganskyi A."/>
            <person name="Culley D."/>
            <person name="Magnuson J.K."/>
            <person name="James T.Y."/>
            <person name="O'Malley M.A."/>
            <person name="Stajich J.E."/>
            <person name="Spatafora J.W."/>
            <person name="Visel A."/>
            <person name="Grigoriev I.V."/>
        </authorList>
    </citation>
    <scope>NUCLEOTIDE SEQUENCE [LARGE SCALE GENOMIC DNA]</scope>
    <source>
        <strain evidence="1 2">NRRL 3116</strain>
    </source>
</reference>
<organism evidence="1 2">
    <name type="scientific">Lobosporangium transversale</name>
    <dbReference type="NCBI Taxonomy" id="64571"/>
    <lineage>
        <taxon>Eukaryota</taxon>
        <taxon>Fungi</taxon>
        <taxon>Fungi incertae sedis</taxon>
        <taxon>Mucoromycota</taxon>
        <taxon>Mortierellomycotina</taxon>
        <taxon>Mortierellomycetes</taxon>
        <taxon>Mortierellales</taxon>
        <taxon>Mortierellaceae</taxon>
        <taxon>Lobosporangium</taxon>
    </lineage>
</organism>
<evidence type="ECO:0000313" key="1">
    <source>
        <dbReference type="EMBL" id="ORZ10010.1"/>
    </source>
</evidence>
<dbReference type="OrthoDB" id="2443271at2759"/>